<feature type="domain" description="FHA" evidence="3">
    <location>
        <begin position="258"/>
        <end position="315"/>
    </location>
</feature>
<evidence type="ECO:0000256" key="2">
    <source>
        <dbReference type="SAM" id="MobiDB-lite"/>
    </source>
</evidence>
<dbReference type="InterPro" id="IPR000253">
    <property type="entry name" value="FHA_dom"/>
</dbReference>
<feature type="region of interest" description="Disordered" evidence="2">
    <location>
        <begin position="154"/>
        <end position="175"/>
    </location>
</feature>
<dbReference type="OrthoDB" id="5485098at2"/>
<name>A0A4Q2JFC8_9MICO</name>
<dbReference type="PROSITE" id="PS50006">
    <property type="entry name" value="FHA_DOMAIN"/>
    <property type="match status" value="1"/>
</dbReference>
<keyword evidence="1" id="KW-0597">Phosphoprotein</keyword>
<evidence type="ECO:0000313" key="4">
    <source>
        <dbReference type="EMBL" id="RXZ46505.1"/>
    </source>
</evidence>
<dbReference type="EMBL" id="SDPO01000004">
    <property type="protein sequence ID" value="RXZ46505.1"/>
    <property type="molecule type" value="Genomic_DNA"/>
</dbReference>
<evidence type="ECO:0000256" key="1">
    <source>
        <dbReference type="ARBA" id="ARBA00022553"/>
    </source>
</evidence>
<dbReference type="InterPro" id="IPR008984">
    <property type="entry name" value="SMAD_FHA_dom_sf"/>
</dbReference>
<protein>
    <submittedName>
        <fullName evidence="4">FHA domain-containing protein</fullName>
    </submittedName>
</protein>
<evidence type="ECO:0000259" key="3">
    <source>
        <dbReference type="PROSITE" id="PS50006"/>
    </source>
</evidence>
<organism evidence="4 5">
    <name type="scientific">Agromyces fucosus</name>
    <dbReference type="NCBI Taxonomy" id="41985"/>
    <lineage>
        <taxon>Bacteria</taxon>
        <taxon>Bacillati</taxon>
        <taxon>Actinomycetota</taxon>
        <taxon>Actinomycetes</taxon>
        <taxon>Micrococcales</taxon>
        <taxon>Microbacteriaceae</taxon>
        <taxon>Agromyces</taxon>
    </lineage>
</organism>
<evidence type="ECO:0000313" key="5">
    <source>
        <dbReference type="Proteomes" id="UP000292935"/>
    </source>
</evidence>
<dbReference type="Proteomes" id="UP000292935">
    <property type="component" value="Unassembled WGS sequence"/>
</dbReference>
<dbReference type="Gene3D" id="2.60.200.20">
    <property type="match status" value="1"/>
</dbReference>
<keyword evidence="5" id="KW-1185">Reference proteome</keyword>
<reference evidence="4 5" key="1">
    <citation type="submission" date="2019-01" db="EMBL/GenBank/DDBJ databases">
        <authorList>
            <person name="Li J."/>
        </authorList>
    </citation>
    <scope>NUCLEOTIDE SEQUENCE [LARGE SCALE GENOMIC DNA]</scope>
    <source>
        <strain evidence="4 5">CCUG 35506</strain>
    </source>
</reference>
<comment type="caution">
    <text evidence="4">The sequence shown here is derived from an EMBL/GenBank/DDBJ whole genome shotgun (WGS) entry which is preliminary data.</text>
</comment>
<proteinExistence type="predicted"/>
<dbReference type="AlphaFoldDB" id="A0A4Q2JFC8"/>
<feature type="region of interest" description="Disordered" evidence="2">
    <location>
        <begin position="199"/>
        <end position="232"/>
    </location>
</feature>
<dbReference type="SUPFAM" id="SSF49879">
    <property type="entry name" value="SMAD/FHA domain"/>
    <property type="match status" value="1"/>
</dbReference>
<accession>A0A4Q2JFC8</accession>
<dbReference type="CDD" id="cd00060">
    <property type="entry name" value="FHA"/>
    <property type="match status" value="1"/>
</dbReference>
<dbReference type="RefSeq" id="WP_129232311.1">
    <property type="nucleotide sequence ID" value="NZ_SDPO01000004.1"/>
</dbReference>
<gene>
    <name evidence="4" type="ORF">ESP57_16560</name>
</gene>
<sequence length="357" mass="36400">MVSGAVSSTAVAGARAWDVIVGDRFIAALVAPAPEPVLAALAEAASDGGLALEALVGIVPSGRVDPIESFGLVWWDEAATTQVTAVVRGDAVVDLASPGGSRRFDARGIRPWHLADFDDVVALRITDAAAPLDRVQAAGEPVVHRRASLRTSSVEWTSEVRQPDAPAPTPWLDADTLLSPRRHEPGLEESVADTIVTPRTGTRVGEPPGAPTTSSGAVTDAPSEPSPADPVGPAVEAGANGPRFRIGDGVPLTVAAPVLIGRKPLPPRISGSGVQPELLAVASPAAVVSGTHLELRLVGSRLVATDLHSTNGTVLRTASGARRLRAGESIVVLPGATLDLGDDTIIEILSAQGAPGA</sequence>